<dbReference type="GO" id="GO:0008237">
    <property type="term" value="F:metallopeptidase activity"/>
    <property type="evidence" value="ECO:0007669"/>
    <property type="project" value="InterPro"/>
</dbReference>
<dbReference type="Proteomes" id="UP000799750">
    <property type="component" value="Unassembled WGS sequence"/>
</dbReference>
<dbReference type="Gene3D" id="3.40.390.10">
    <property type="entry name" value="Collagenase (Catalytic Domain)"/>
    <property type="match status" value="1"/>
</dbReference>
<keyword evidence="1" id="KW-0732">Signal</keyword>
<keyword evidence="3" id="KW-1185">Reference proteome</keyword>
<feature type="chain" id="PRO_5025442249" description="Lysine-specific metallo-endopeptidase domain-containing protein" evidence="1">
    <location>
        <begin position="18"/>
        <end position="293"/>
    </location>
</feature>
<dbReference type="InterPro" id="IPR024079">
    <property type="entry name" value="MetalloPept_cat_dom_sf"/>
</dbReference>
<accession>A0A6A6REB5</accession>
<feature type="signal peptide" evidence="1">
    <location>
        <begin position="1"/>
        <end position="17"/>
    </location>
</feature>
<evidence type="ECO:0008006" key="4">
    <source>
        <dbReference type="Google" id="ProtNLM"/>
    </source>
</evidence>
<name>A0A6A6REB5_9PEZI</name>
<proteinExistence type="predicted"/>
<sequence length="293" mass="32613">MRSLAILVSISIAQVKAFMIDTASCKGNDLQFVRDAVNTAFEMSAKAAEQTSSDKRAQGLDPDDVNVMTAIFNPFEMDQNAGYLYKAFNGINGMATEFFNDDDLKAANGAEGKEVRRRRYTAIPTISRSATMANGTTPVVYSAAPDNPPPLKEDPHKVCAQDFGANIKPDAFMFTTTTEHALYDQVTICPWFLDYYNSKSFRQMRDLGHGKSAMWVKVSRAIKLDKWVAKIKYTPIDNVGLFDKVMLHEFMHTKAGGKQIDVNEWGGYGRNNSSLPPLPVANGLRMEKLSRAW</sequence>
<evidence type="ECO:0000313" key="3">
    <source>
        <dbReference type="Proteomes" id="UP000799750"/>
    </source>
</evidence>
<dbReference type="EMBL" id="MU004181">
    <property type="protein sequence ID" value="KAF2502073.1"/>
    <property type="molecule type" value="Genomic_DNA"/>
</dbReference>
<evidence type="ECO:0000313" key="2">
    <source>
        <dbReference type="EMBL" id="KAF2502073.1"/>
    </source>
</evidence>
<dbReference type="OrthoDB" id="4507347at2759"/>
<dbReference type="AlphaFoldDB" id="A0A6A6REB5"/>
<evidence type="ECO:0000256" key="1">
    <source>
        <dbReference type="SAM" id="SignalP"/>
    </source>
</evidence>
<protein>
    <recommendedName>
        <fullName evidence="4">Lysine-specific metallo-endopeptidase domain-containing protein</fullName>
    </recommendedName>
</protein>
<reference evidence="2" key="1">
    <citation type="journal article" date="2020" name="Stud. Mycol.">
        <title>101 Dothideomycetes genomes: a test case for predicting lifestyles and emergence of pathogens.</title>
        <authorList>
            <person name="Haridas S."/>
            <person name="Albert R."/>
            <person name="Binder M."/>
            <person name="Bloem J."/>
            <person name="Labutti K."/>
            <person name="Salamov A."/>
            <person name="Andreopoulos B."/>
            <person name="Baker S."/>
            <person name="Barry K."/>
            <person name="Bills G."/>
            <person name="Bluhm B."/>
            <person name="Cannon C."/>
            <person name="Castanera R."/>
            <person name="Culley D."/>
            <person name="Daum C."/>
            <person name="Ezra D."/>
            <person name="Gonzalez J."/>
            <person name="Henrissat B."/>
            <person name="Kuo A."/>
            <person name="Liang C."/>
            <person name="Lipzen A."/>
            <person name="Lutzoni F."/>
            <person name="Magnuson J."/>
            <person name="Mondo S."/>
            <person name="Nolan M."/>
            <person name="Ohm R."/>
            <person name="Pangilinan J."/>
            <person name="Park H.-J."/>
            <person name="Ramirez L."/>
            <person name="Alfaro M."/>
            <person name="Sun H."/>
            <person name="Tritt A."/>
            <person name="Yoshinaga Y."/>
            <person name="Zwiers L.-H."/>
            <person name="Turgeon B."/>
            <person name="Goodwin S."/>
            <person name="Spatafora J."/>
            <person name="Crous P."/>
            <person name="Grigoriev I."/>
        </authorList>
    </citation>
    <scope>NUCLEOTIDE SEQUENCE</scope>
    <source>
        <strain evidence="2">CBS 269.34</strain>
    </source>
</reference>
<organism evidence="2 3">
    <name type="scientific">Lophium mytilinum</name>
    <dbReference type="NCBI Taxonomy" id="390894"/>
    <lineage>
        <taxon>Eukaryota</taxon>
        <taxon>Fungi</taxon>
        <taxon>Dikarya</taxon>
        <taxon>Ascomycota</taxon>
        <taxon>Pezizomycotina</taxon>
        <taxon>Dothideomycetes</taxon>
        <taxon>Pleosporomycetidae</taxon>
        <taxon>Mytilinidiales</taxon>
        <taxon>Mytilinidiaceae</taxon>
        <taxon>Lophium</taxon>
    </lineage>
</organism>
<gene>
    <name evidence="2" type="ORF">BU16DRAFT_532477</name>
</gene>